<dbReference type="InterPro" id="IPR001460">
    <property type="entry name" value="PCN-bd_Tpept"/>
</dbReference>
<dbReference type="SUPFAM" id="SSF56601">
    <property type="entry name" value="beta-lactamase/transpeptidase-like"/>
    <property type="match status" value="1"/>
</dbReference>
<dbReference type="SUPFAM" id="SSF56519">
    <property type="entry name" value="Penicillin binding protein dimerisation domain"/>
    <property type="match status" value="1"/>
</dbReference>
<dbReference type="Gene3D" id="3.90.1310.10">
    <property type="entry name" value="Penicillin-binding protein 2a (Domain 2)"/>
    <property type="match status" value="1"/>
</dbReference>
<sequence length="585" mass="64798">MNGRVWVLLGLFYTLLLVFVGRLWQLQVLQYEQYATKSQGNYLRTETTLAPRGRILDRNGQVIATNRLAVDLLYLGGEVYLKDRLLALTGLKELPKVVREPVELMTNVPEALVPTLAELSAVEPSLKLQERIERVYPNPISGPVVGYTALPNQEQLEEGYAPEELVGVAGLEAALEGHLKGIKGVVLAEVNARGQRVRFQELREPQPGSDVYLTIDLTLQRVAERALEEAVADINRIRQRNGLPLVRQAKGAIVALDPRNGEILAMATSPSFDPNLFGRRPRPNDKIRELFSDPDRPTLNRAVNAYPPGSTYKLVSSSLALESGYVTPNTTFRCSPYIVYGGIRRNWARYDMGMMTVKEAIAQSCNTWYYQMALLDPVGMVDKLHKRALELGLGRPAGLEIGEQTGIVPSLQWKRQNFPKDPRWWPGETLSIVIGQGYNKATPVQIARMLATIAQNGQQPELHLVRRIGDQEVRRPVASVSGRYWKELQEGLRKTVTEGTARHVLGEFPVATAGKTGTAQNETLTPGLEHAWYMGYGPTDPADPRPPLVVVAFFENGGEGSGVALPAARKVMAAYWRVGTAPEAR</sequence>
<evidence type="ECO:0000256" key="3">
    <source>
        <dbReference type="ARBA" id="ARBA00022475"/>
    </source>
</evidence>
<comment type="subcellular location">
    <subcellularLocation>
        <location evidence="2">Cell membrane</location>
    </subcellularLocation>
    <subcellularLocation>
        <location evidence="1">Membrane</location>
        <topology evidence="1">Single-pass membrane protein</topology>
    </subcellularLocation>
</comment>
<dbReference type="PANTHER" id="PTHR30627:SF2">
    <property type="entry name" value="PEPTIDOGLYCAN D,D-TRANSPEPTIDASE MRDA"/>
    <property type="match status" value="1"/>
</dbReference>
<evidence type="ECO:0000256" key="8">
    <source>
        <dbReference type="ARBA" id="ARBA00023136"/>
    </source>
</evidence>
<proteinExistence type="predicted"/>
<dbReference type="GO" id="GO:0009002">
    <property type="term" value="F:serine-type D-Ala-D-Ala carboxypeptidase activity"/>
    <property type="evidence" value="ECO:0007669"/>
    <property type="project" value="UniProtKB-EC"/>
</dbReference>
<keyword evidence="8" id="KW-0472">Membrane</keyword>
<dbReference type="GO" id="GO:0008658">
    <property type="term" value="F:penicillin binding"/>
    <property type="evidence" value="ECO:0007669"/>
    <property type="project" value="InterPro"/>
</dbReference>
<keyword evidence="3" id="KW-1003">Cell membrane</keyword>
<evidence type="ECO:0000259" key="10">
    <source>
        <dbReference type="Pfam" id="PF00905"/>
    </source>
</evidence>
<protein>
    <submittedName>
        <fullName evidence="12">Peptidoglycan D,D-transpeptidase MrdA</fullName>
        <ecNumber evidence="12">3.4.16.4</ecNumber>
    </submittedName>
</protein>
<keyword evidence="9" id="KW-0961">Cell wall biogenesis/degradation</keyword>
<comment type="caution">
    <text evidence="12">The sequence shown here is derived from an EMBL/GenBank/DDBJ whole genome shotgun (WGS) entry which is preliminary data.</text>
</comment>
<dbReference type="InterPro" id="IPR050515">
    <property type="entry name" value="Beta-lactam/transpept"/>
</dbReference>
<dbReference type="RefSeq" id="WP_119360633.1">
    <property type="nucleotide sequence ID" value="NZ_QWKZ01000072.1"/>
</dbReference>
<keyword evidence="12" id="KW-0378">Hydrolase</keyword>
<dbReference type="GO" id="GO:0009252">
    <property type="term" value="P:peptidoglycan biosynthetic process"/>
    <property type="evidence" value="ECO:0007669"/>
    <property type="project" value="UniProtKB-KW"/>
</dbReference>
<accession>A0A399EGT1</accession>
<keyword evidence="7" id="KW-1133">Transmembrane helix</keyword>
<keyword evidence="12" id="KW-0121">Carboxypeptidase</keyword>
<dbReference type="AlphaFoldDB" id="A0A399EGT1"/>
<evidence type="ECO:0000256" key="7">
    <source>
        <dbReference type="ARBA" id="ARBA00022989"/>
    </source>
</evidence>
<dbReference type="GO" id="GO:0071972">
    <property type="term" value="F:peptidoglycan L,D-transpeptidase activity"/>
    <property type="evidence" value="ECO:0007669"/>
    <property type="project" value="TreeGrafter"/>
</dbReference>
<keyword evidence="4" id="KW-0812">Transmembrane</keyword>
<dbReference type="Proteomes" id="UP000265800">
    <property type="component" value="Unassembled WGS sequence"/>
</dbReference>
<reference evidence="12 13" key="1">
    <citation type="submission" date="2018-08" db="EMBL/GenBank/DDBJ databases">
        <title>Meiothermus luteus KCTC 52599 genome sequencing project.</title>
        <authorList>
            <person name="Da Costa M.S."/>
            <person name="Albuquerque L."/>
            <person name="Raposo P."/>
            <person name="Froufe H.J.C."/>
            <person name="Barroso C.S."/>
            <person name="Egas C."/>
        </authorList>
    </citation>
    <scope>NUCLEOTIDE SEQUENCE [LARGE SCALE GENOMIC DNA]</scope>
    <source>
        <strain evidence="12 13">KCTC 52599</strain>
    </source>
</reference>
<keyword evidence="13" id="KW-1185">Reference proteome</keyword>
<evidence type="ECO:0000256" key="9">
    <source>
        <dbReference type="ARBA" id="ARBA00023316"/>
    </source>
</evidence>
<name>A0A399EGT1_9DEIN</name>
<dbReference type="Pfam" id="PF00905">
    <property type="entry name" value="Transpeptidase"/>
    <property type="match status" value="1"/>
</dbReference>
<evidence type="ECO:0000256" key="2">
    <source>
        <dbReference type="ARBA" id="ARBA00004236"/>
    </source>
</evidence>
<dbReference type="GO" id="GO:0005886">
    <property type="term" value="C:plasma membrane"/>
    <property type="evidence" value="ECO:0007669"/>
    <property type="project" value="UniProtKB-SubCell"/>
</dbReference>
<evidence type="ECO:0000256" key="1">
    <source>
        <dbReference type="ARBA" id="ARBA00004167"/>
    </source>
</evidence>
<evidence type="ECO:0000256" key="5">
    <source>
        <dbReference type="ARBA" id="ARBA00022960"/>
    </source>
</evidence>
<dbReference type="PANTHER" id="PTHR30627">
    <property type="entry name" value="PEPTIDOGLYCAN D,D-TRANSPEPTIDASE"/>
    <property type="match status" value="1"/>
</dbReference>
<feature type="domain" description="Penicillin-binding protein transpeptidase" evidence="10">
    <location>
        <begin position="251"/>
        <end position="572"/>
    </location>
</feature>
<evidence type="ECO:0000313" key="13">
    <source>
        <dbReference type="Proteomes" id="UP000265800"/>
    </source>
</evidence>
<dbReference type="Gene3D" id="3.40.710.10">
    <property type="entry name" value="DD-peptidase/beta-lactamase superfamily"/>
    <property type="match status" value="1"/>
</dbReference>
<dbReference type="EMBL" id="QWKZ01000072">
    <property type="protein sequence ID" value="RIH83837.1"/>
    <property type="molecule type" value="Genomic_DNA"/>
</dbReference>
<keyword evidence="6" id="KW-0573">Peptidoglycan synthesis</keyword>
<dbReference type="EC" id="3.4.16.4" evidence="12"/>
<dbReference type="OrthoDB" id="9804124at2"/>
<dbReference type="Pfam" id="PF03717">
    <property type="entry name" value="PBP_dimer"/>
    <property type="match status" value="1"/>
</dbReference>
<evidence type="ECO:0000259" key="11">
    <source>
        <dbReference type="Pfam" id="PF03717"/>
    </source>
</evidence>
<dbReference type="InterPro" id="IPR012338">
    <property type="entry name" value="Beta-lactam/transpept-like"/>
</dbReference>
<feature type="domain" description="Penicillin-binding protein dimerisation" evidence="11">
    <location>
        <begin position="49"/>
        <end position="198"/>
    </location>
</feature>
<evidence type="ECO:0000313" key="12">
    <source>
        <dbReference type="EMBL" id="RIH83837.1"/>
    </source>
</evidence>
<organism evidence="12 13">
    <name type="scientific">Meiothermus luteus</name>
    <dbReference type="NCBI Taxonomy" id="2026184"/>
    <lineage>
        <taxon>Bacteria</taxon>
        <taxon>Thermotogati</taxon>
        <taxon>Deinococcota</taxon>
        <taxon>Deinococci</taxon>
        <taxon>Thermales</taxon>
        <taxon>Thermaceae</taxon>
        <taxon>Meiothermus</taxon>
    </lineage>
</organism>
<dbReference type="InterPro" id="IPR005311">
    <property type="entry name" value="PBP_dimer"/>
</dbReference>
<gene>
    <name evidence="12" type="primary">mrdA</name>
    <name evidence="12" type="ORF">Mlute_02079</name>
</gene>
<keyword evidence="5" id="KW-0133">Cell shape</keyword>
<keyword evidence="12" id="KW-0645">Protease</keyword>
<dbReference type="GO" id="GO:0008360">
    <property type="term" value="P:regulation of cell shape"/>
    <property type="evidence" value="ECO:0007669"/>
    <property type="project" value="UniProtKB-KW"/>
</dbReference>
<evidence type="ECO:0000256" key="4">
    <source>
        <dbReference type="ARBA" id="ARBA00022692"/>
    </source>
</evidence>
<dbReference type="GO" id="GO:0071555">
    <property type="term" value="P:cell wall organization"/>
    <property type="evidence" value="ECO:0007669"/>
    <property type="project" value="UniProtKB-KW"/>
</dbReference>
<dbReference type="InterPro" id="IPR036138">
    <property type="entry name" value="PBP_dimer_sf"/>
</dbReference>
<evidence type="ECO:0000256" key="6">
    <source>
        <dbReference type="ARBA" id="ARBA00022984"/>
    </source>
</evidence>